<dbReference type="Pfam" id="PF09656">
    <property type="entry name" value="PGPGW"/>
    <property type="match status" value="1"/>
</dbReference>
<feature type="region of interest" description="Disordered" evidence="1">
    <location>
        <begin position="1"/>
        <end position="61"/>
    </location>
</feature>
<dbReference type="InterPro" id="IPR019099">
    <property type="entry name" value="Uncharacterised_PGPGW_TM"/>
</dbReference>
<feature type="transmembrane region" description="Helical" evidence="2">
    <location>
        <begin position="172"/>
        <end position="189"/>
    </location>
</feature>
<keyword evidence="2" id="KW-0472">Membrane</keyword>
<feature type="compositionally biased region" description="Low complexity" evidence="1">
    <location>
        <begin position="22"/>
        <end position="45"/>
    </location>
</feature>
<proteinExistence type="predicted"/>
<protein>
    <submittedName>
        <fullName evidence="3">Unannotated protein</fullName>
    </submittedName>
</protein>
<reference evidence="3" key="1">
    <citation type="submission" date="2020-05" db="EMBL/GenBank/DDBJ databases">
        <authorList>
            <person name="Chiriac C."/>
            <person name="Salcher M."/>
            <person name="Ghai R."/>
            <person name="Kavagutti S V."/>
        </authorList>
    </citation>
    <scope>NUCLEOTIDE SEQUENCE</scope>
</reference>
<evidence type="ECO:0000256" key="1">
    <source>
        <dbReference type="SAM" id="MobiDB-lite"/>
    </source>
</evidence>
<gene>
    <name evidence="3" type="ORF">UFOPK1493_00659</name>
</gene>
<evidence type="ECO:0000313" key="3">
    <source>
        <dbReference type="EMBL" id="CAB4545699.1"/>
    </source>
</evidence>
<keyword evidence="2" id="KW-0812">Transmembrane</keyword>
<feature type="compositionally biased region" description="Basic and acidic residues" evidence="1">
    <location>
        <begin position="227"/>
        <end position="238"/>
    </location>
</feature>
<evidence type="ECO:0000256" key="2">
    <source>
        <dbReference type="SAM" id="Phobius"/>
    </source>
</evidence>
<organism evidence="3">
    <name type="scientific">freshwater metagenome</name>
    <dbReference type="NCBI Taxonomy" id="449393"/>
    <lineage>
        <taxon>unclassified sequences</taxon>
        <taxon>metagenomes</taxon>
        <taxon>ecological metagenomes</taxon>
    </lineage>
</organism>
<name>A0A6J6C521_9ZZZZ</name>
<feature type="compositionally biased region" description="Low complexity" evidence="1">
    <location>
        <begin position="213"/>
        <end position="226"/>
    </location>
</feature>
<dbReference type="AlphaFoldDB" id="A0A6J6C521"/>
<feature type="transmembrane region" description="Helical" evidence="2">
    <location>
        <begin position="80"/>
        <end position="98"/>
    </location>
</feature>
<dbReference type="EMBL" id="CAEZSR010000014">
    <property type="protein sequence ID" value="CAB4545699.1"/>
    <property type="molecule type" value="Genomic_DNA"/>
</dbReference>
<feature type="transmembrane region" description="Helical" evidence="2">
    <location>
        <begin position="104"/>
        <end position="121"/>
    </location>
</feature>
<accession>A0A6J6C521</accession>
<feature type="transmembrane region" description="Helical" evidence="2">
    <location>
        <begin position="147"/>
        <end position="166"/>
    </location>
</feature>
<feature type="region of interest" description="Disordered" evidence="1">
    <location>
        <begin position="201"/>
        <end position="251"/>
    </location>
</feature>
<sequence length="251" mass="25201">MHGARRASGETFDVVVERSRVPRSTPSPSSSPSSSRSSSPSPSASRGDEDPGSSSSKPGPLHLHSPLDWLKVIGRNSRRLAVFVVGVAILGAGAAMVVLPGPGVLVMLVGLAVLATEFAWAERALDRTAGAAATAASKVSGSRSGRLALVASGLGMVVGGAVVVALVGQYRIIGASVAVAGVIGLATLTPPVQRWLESRTDLGASRRAGAGEATDTTATDTTTTDTHSADTHSADTHSAEPAPTVQNGAPS</sequence>
<keyword evidence="2" id="KW-1133">Transmembrane helix</keyword>